<evidence type="ECO:0000313" key="6">
    <source>
        <dbReference type="EMBL" id="KUO97324.1"/>
    </source>
</evidence>
<dbReference type="InterPro" id="IPR047641">
    <property type="entry name" value="ABC_transpr_MalK/UgpC-like"/>
</dbReference>
<dbReference type="Pfam" id="PF08402">
    <property type="entry name" value="TOBE_2"/>
    <property type="match status" value="1"/>
</dbReference>
<dbReference type="Gene3D" id="2.40.50.100">
    <property type="match status" value="1"/>
</dbReference>
<feature type="domain" description="ABC transporter" evidence="5">
    <location>
        <begin position="1"/>
        <end position="187"/>
    </location>
</feature>
<keyword evidence="7" id="KW-1185">Reference proteome</keyword>
<dbReference type="InterPro" id="IPR003439">
    <property type="entry name" value="ABC_transporter-like_ATP-bd"/>
</dbReference>
<dbReference type="GO" id="GO:0016887">
    <property type="term" value="F:ATP hydrolysis activity"/>
    <property type="evidence" value="ECO:0007669"/>
    <property type="project" value="InterPro"/>
</dbReference>
<evidence type="ECO:0000256" key="1">
    <source>
        <dbReference type="ARBA" id="ARBA00022448"/>
    </source>
</evidence>
<dbReference type="OrthoDB" id="9802264at2"/>
<dbReference type="InterPro" id="IPR017871">
    <property type="entry name" value="ABC_transporter-like_CS"/>
</dbReference>
<dbReference type="InterPro" id="IPR013611">
    <property type="entry name" value="Transp-assoc_OB_typ2"/>
</dbReference>
<gene>
    <name evidence="6" type="ORF">ATW55_04570</name>
</gene>
<dbReference type="PROSITE" id="PS00211">
    <property type="entry name" value="ABC_TRANSPORTER_1"/>
    <property type="match status" value="1"/>
</dbReference>
<feature type="region of interest" description="Disordered" evidence="4">
    <location>
        <begin position="1"/>
        <end position="22"/>
    </location>
</feature>
<dbReference type="Gene3D" id="3.40.50.300">
    <property type="entry name" value="P-loop containing nucleotide triphosphate hydrolases"/>
    <property type="match status" value="1"/>
</dbReference>
<accession>A0A124IWG4</accession>
<evidence type="ECO:0000256" key="4">
    <source>
        <dbReference type="SAM" id="MobiDB-lite"/>
    </source>
</evidence>
<dbReference type="InterPro" id="IPR008995">
    <property type="entry name" value="Mo/tungstate-bd_C_term_dom"/>
</dbReference>
<dbReference type="GO" id="GO:0140359">
    <property type="term" value="F:ABC-type transporter activity"/>
    <property type="evidence" value="ECO:0007669"/>
    <property type="project" value="UniProtKB-ARBA"/>
</dbReference>
<dbReference type="Proteomes" id="UP000053557">
    <property type="component" value="Unassembled WGS sequence"/>
</dbReference>
<dbReference type="FunFam" id="3.40.50.300:FF:000042">
    <property type="entry name" value="Maltose/maltodextrin ABC transporter, ATP-binding protein"/>
    <property type="match status" value="1"/>
</dbReference>
<name>A0A124IWG4_9BACL</name>
<evidence type="ECO:0000256" key="2">
    <source>
        <dbReference type="ARBA" id="ARBA00022741"/>
    </source>
</evidence>
<keyword evidence="2" id="KW-0547">Nucleotide-binding</keyword>
<sequence>MIAGLEQPTSGSIQISGADAKETTPGERKIGMVFQNYALYPHLTVFENLAFSLRAARMQKSLIRERVEEIARLLELEAMLAKRPGALSGGQKQRVALGRALVRQPSLFLMDEPLSNLDAILREKMRVDLRHLHEVTHATTIYVTHDQVEAMTMSDRILVMQQGKLEQIGTPNEIYHRPATLFVGRFFGSPPMNALKGKIRVQSGQFEFVSAHHNEKIVMAQPTEAGLDQLLDASPTCWLGFRPEDVEVGKGDGVHLFVTVTYLETLGARTHVHVKWGDDPLVYFIEHQDRIPERNETAWITIPYAAFHWFDERQDRLDIHPSGRTVLSVKNSRRVLAAVNGVEV</sequence>
<dbReference type="PROSITE" id="PS50893">
    <property type="entry name" value="ABC_TRANSPORTER_2"/>
    <property type="match status" value="1"/>
</dbReference>
<dbReference type="GO" id="GO:0055052">
    <property type="term" value="C:ATP-binding cassette (ABC) transporter complex, substrate-binding subunit-containing"/>
    <property type="evidence" value="ECO:0007669"/>
    <property type="project" value="TreeGrafter"/>
</dbReference>
<dbReference type="GO" id="GO:0005524">
    <property type="term" value="F:ATP binding"/>
    <property type="evidence" value="ECO:0007669"/>
    <property type="project" value="UniProtKB-KW"/>
</dbReference>
<reference evidence="6 7" key="1">
    <citation type="submission" date="2015-12" db="EMBL/GenBank/DDBJ databases">
        <title>Draft genome sequence of Acidibacillus ferrooxidans ITV001, isolated from a chalcopyrite acid mine drainage site in Brazil.</title>
        <authorList>
            <person name="Dall'Agnol H."/>
            <person name="Nancucheo I."/>
            <person name="Johnson B."/>
            <person name="Oliveira R."/>
            <person name="Leite L."/>
            <person name="Pylro V."/>
            <person name="Nunes G.L."/>
            <person name="Tzotzos G."/>
            <person name="Fernandes G.R."/>
            <person name="Dutra J."/>
            <person name="Orellana S.C."/>
            <person name="Oliveira G."/>
        </authorList>
    </citation>
    <scope>NUCLEOTIDE SEQUENCE [LARGE SCALE GENOMIC DNA]</scope>
    <source>
        <strain evidence="7">ITV01</strain>
    </source>
</reference>
<proteinExistence type="predicted"/>
<dbReference type="PANTHER" id="PTHR43875:SF1">
    <property type="entry name" value="OSMOPROTECTIVE COMPOUNDS UPTAKE ATP-BINDING PROTEIN GGTA"/>
    <property type="match status" value="1"/>
</dbReference>
<evidence type="ECO:0000259" key="5">
    <source>
        <dbReference type="PROSITE" id="PS50893"/>
    </source>
</evidence>
<evidence type="ECO:0000313" key="7">
    <source>
        <dbReference type="Proteomes" id="UP000053557"/>
    </source>
</evidence>
<dbReference type="InterPro" id="IPR027417">
    <property type="entry name" value="P-loop_NTPase"/>
</dbReference>
<dbReference type="Pfam" id="PF00005">
    <property type="entry name" value="ABC_tran"/>
    <property type="match status" value="1"/>
</dbReference>
<dbReference type="PANTHER" id="PTHR43875">
    <property type="entry name" value="MALTODEXTRIN IMPORT ATP-BINDING PROTEIN MSMX"/>
    <property type="match status" value="1"/>
</dbReference>
<dbReference type="SUPFAM" id="SSF52540">
    <property type="entry name" value="P-loop containing nucleoside triphosphate hydrolases"/>
    <property type="match status" value="1"/>
</dbReference>
<keyword evidence="3" id="KW-0067">ATP-binding</keyword>
<evidence type="ECO:0000256" key="3">
    <source>
        <dbReference type="ARBA" id="ARBA00022840"/>
    </source>
</evidence>
<dbReference type="AlphaFoldDB" id="A0A124IWG4"/>
<dbReference type="EMBL" id="LPVJ01000002">
    <property type="protein sequence ID" value="KUO97324.1"/>
    <property type="molecule type" value="Genomic_DNA"/>
</dbReference>
<dbReference type="Gene3D" id="2.40.50.140">
    <property type="entry name" value="Nucleic acid-binding proteins"/>
    <property type="match status" value="1"/>
</dbReference>
<dbReference type="SUPFAM" id="SSF50331">
    <property type="entry name" value="MOP-like"/>
    <property type="match status" value="1"/>
</dbReference>
<dbReference type="InterPro" id="IPR012340">
    <property type="entry name" value="NA-bd_OB-fold"/>
</dbReference>
<protein>
    <recommendedName>
        <fullName evidence="5">ABC transporter domain-containing protein</fullName>
    </recommendedName>
</protein>
<comment type="caution">
    <text evidence="6">The sequence shown here is derived from an EMBL/GenBank/DDBJ whole genome shotgun (WGS) entry which is preliminary data.</text>
</comment>
<organism evidence="6 7">
    <name type="scientific">Ferroacidibacillus organovorans</name>
    <dbReference type="NCBI Taxonomy" id="1765683"/>
    <lineage>
        <taxon>Bacteria</taxon>
        <taxon>Bacillati</taxon>
        <taxon>Bacillota</taxon>
        <taxon>Bacilli</taxon>
        <taxon>Bacillales</taxon>
        <taxon>Alicyclobacillaceae</taxon>
        <taxon>Ferroacidibacillus</taxon>
    </lineage>
</organism>
<keyword evidence="1" id="KW-0813">Transport</keyword>